<proteinExistence type="inferred from homology"/>
<comment type="subcellular location">
    <subcellularLocation>
        <location evidence="1 9">Cell inner membrane</location>
        <topology evidence="1 9">Multi-pass membrane protein</topology>
    </subcellularLocation>
</comment>
<sequence length="157" mass="16924">MNAFNRLVTLVGTILPTILLGVVLVAVSADVFARLLLSTSIHVSHDIAMIALAGVVWFGIVGSAQEGQLFGLRYFVDRVPKRGRPWMAALGHLLVAAIAFEVMRAAFRQASTGGFTRFLALGWPKWIVSAGLAGAMAALIAIQLVQLWAVLRSRSRK</sequence>
<protein>
    <recommendedName>
        <fullName evidence="9">TRAP transporter small permease protein</fullName>
    </recommendedName>
</protein>
<evidence type="ECO:0000256" key="2">
    <source>
        <dbReference type="ARBA" id="ARBA00022448"/>
    </source>
</evidence>
<reference evidence="11 12" key="1">
    <citation type="submission" date="2024-09" db="EMBL/GenBank/DDBJ databases">
        <authorList>
            <person name="Sun Q."/>
            <person name="Mori K."/>
        </authorList>
    </citation>
    <scope>NUCLEOTIDE SEQUENCE [LARGE SCALE GENOMIC DNA]</scope>
    <source>
        <strain evidence="11 12">CCM 7904</strain>
    </source>
</reference>
<evidence type="ECO:0000256" key="4">
    <source>
        <dbReference type="ARBA" id="ARBA00022519"/>
    </source>
</evidence>
<keyword evidence="7 9" id="KW-0472">Membrane</keyword>
<gene>
    <name evidence="11" type="ORF">ACFFIZ_09460</name>
</gene>
<evidence type="ECO:0000256" key="6">
    <source>
        <dbReference type="ARBA" id="ARBA00022989"/>
    </source>
</evidence>
<dbReference type="InterPro" id="IPR055348">
    <property type="entry name" value="DctQ"/>
</dbReference>
<evidence type="ECO:0000256" key="8">
    <source>
        <dbReference type="ARBA" id="ARBA00038436"/>
    </source>
</evidence>
<evidence type="ECO:0000313" key="11">
    <source>
        <dbReference type="EMBL" id="MFC0200538.1"/>
    </source>
</evidence>
<keyword evidence="2 9" id="KW-0813">Transport</keyword>
<organism evidence="11 12">
    <name type="scientific">Paracoccus rhizosphaerae</name>
    <dbReference type="NCBI Taxonomy" id="1133347"/>
    <lineage>
        <taxon>Bacteria</taxon>
        <taxon>Pseudomonadati</taxon>
        <taxon>Pseudomonadota</taxon>
        <taxon>Alphaproteobacteria</taxon>
        <taxon>Rhodobacterales</taxon>
        <taxon>Paracoccaceae</taxon>
        <taxon>Paracoccus</taxon>
    </lineage>
</organism>
<feature type="transmembrane region" description="Helical" evidence="9">
    <location>
        <begin position="86"/>
        <end position="107"/>
    </location>
</feature>
<dbReference type="PANTHER" id="PTHR35011:SF10">
    <property type="entry name" value="TRAP TRANSPORTER SMALL PERMEASE PROTEIN"/>
    <property type="match status" value="1"/>
</dbReference>
<comment type="caution">
    <text evidence="11">The sequence shown here is derived from an EMBL/GenBank/DDBJ whole genome shotgun (WGS) entry which is preliminary data.</text>
</comment>
<accession>A0ABV6CIF9</accession>
<dbReference type="PANTHER" id="PTHR35011">
    <property type="entry name" value="2,3-DIKETO-L-GULONATE TRAP TRANSPORTER SMALL PERMEASE PROTEIN YIAM"/>
    <property type="match status" value="1"/>
</dbReference>
<evidence type="ECO:0000259" key="10">
    <source>
        <dbReference type="Pfam" id="PF04290"/>
    </source>
</evidence>
<keyword evidence="4 9" id="KW-0997">Cell inner membrane</keyword>
<comment type="function">
    <text evidence="9">Part of the tripartite ATP-independent periplasmic (TRAP) transport system.</text>
</comment>
<comment type="similarity">
    <text evidence="8 9">Belongs to the TRAP transporter small permease family.</text>
</comment>
<evidence type="ECO:0000256" key="7">
    <source>
        <dbReference type="ARBA" id="ARBA00023136"/>
    </source>
</evidence>
<evidence type="ECO:0000256" key="1">
    <source>
        <dbReference type="ARBA" id="ARBA00004429"/>
    </source>
</evidence>
<dbReference type="InterPro" id="IPR007387">
    <property type="entry name" value="TRAP_DctQ"/>
</dbReference>
<keyword evidence="12" id="KW-1185">Reference proteome</keyword>
<feature type="domain" description="Tripartite ATP-independent periplasmic transporters DctQ component" evidence="10">
    <location>
        <begin position="24"/>
        <end position="152"/>
    </location>
</feature>
<comment type="subunit">
    <text evidence="9">The complex comprises the extracytoplasmic solute receptor protein and the two transmembrane proteins.</text>
</comment>
<keyword evidence="5 9" id="KW-0812">Transmembrane</keyword>
<dbReference type="EMBL" id="JBHLWQ010000085">
    <property type="protein sequence ID" value="MFC0200538.1"/>
    <property type="molecule type" value="Genomic_DNA"/>
</dbReference>
<evidence type="ECO:0000256" key="9">
    <source>
        <dbReference type="RuleBase" id="RU369079"/>
    </source>
</evidence>
<keyword evidence="3" id="KW-1003">Cell membrane</keyword>
<dbReference type="RefSeq" id="WP_265506716.1">
    <property type="nucleotide sequence ID" value="NZ_JAOTBE010000016.1"/>
</dbReference>
<dbReference type="Pfam" id="PF04290">
    <property type="entry name" value="DctQ"/>
    <property type="match status" value="1"/>
</dbReference>
<name>A0ABV6CIF9_9RHOB</name>
<evidence type="ECO:0000256" key="5">
    <source>
        <dbReference type="ARBA" id="ARBA00022692"/>
    </source>
</evidence>
<dbReference type="Proteomes" id="UP001589795">
    <property type="component" value="Unassembled WGS sequence"/>
</dbReference>
<evidence type="ECO:0000256" key="3">
    <source>
        <dbReference type="ARBA" id="ARBA00022475"/>
    </source>
</evidence>
<feature type="transmembrane region" description="Helical" evidence="9">
    <location>
        <begin position="127"/>
        <end position="151"/>
    </location>
</feature>
<keyword evidence="6 9" id="KW-1133">Transmembrane helix</keyword>
<feature type="transmembrane region" description="Helical" evidence="9">
    <location>
        <begin position="7"/>
        <end position="27"/>
    </location>
</feature>
<feature type="transmembrane region" description="Helical" evidence="9">
    <location>
        <begin position="47"/>
        <end position="65"/>
    </location>
</feature>
<evidence type="ECO:0000313" key="12">
    <source>
        <dbReference type="Proteomes" id="UP001589795"/>
    </source>
</evidence>